<name>A0A0K2V021_LEPSM</name>
<evidence type="ECO:0000313" key="1">
    <source>
        <dbReference type="EMBL" id="CDW43477.1"/>
    </source>
</evidence>
<accession>A0A0K2V021</accession>
<proteinExistence type="predicted"/>
<sequence>MIMSHSRLDSTKTVPQFCATRVH</sequence>
<dbReference type="EMBL" id="HACA01026116">
    <property type="protein sequence ID" value="CDW43477.1"/>
    <property type="molecule type" value="Transcribed_RNA"/>
</dbReference>
<dbReference type="AlphaFoldDB" id="A0A0K2V021"/>
<organism evidence="1">
    <name type="scientific">Lepeophtheirus salmonis</name>
    <name type="common">Salmon louse</name>
    <name type="synonym">Caligus salmonis</name>
    <dbReference type="NCBI Taxonomy" id="72036"/>
    <lineage>
        <taxon>Eukaryota</taxon>
        <taxon>Metazoa</taxon>
        <taxon>Ecdysozoa</taxon>
        <taxon>Arthropoda</taxon>
        <taxon>Crustacea</taxon>
        <taxon>Multicrustacea</taxon>
        <taxon>Hexanauplia</taxon>
        <taxon>Copepoda</taxon>
        <taxon>Siphonostomatoida</taxon>
        <taxon>Caligidae</taxon>
        <taxon>Lepeophtheirus</taxon>
    </lineage>
</organism>
<reference evidence="1" key="1">
    <citation type="submission" date="2014-05" db="EMBL/GenBank/DDBJ databases">
        <authorList>
            <person name="Chronopoulou M."/>
        </authorList>
    </citation>
    <scope>NUCLEOTIDE SEQUENCE</scope>
    <source>
        <tissue evidence="1">Whole organism</tissue>
    </source>
</reference>
<protein>
    <submittedName>
        <fullName evidence="1">Uncharacterized protein</fullName>
    </submittedName>
</protein>